<comment type="subunit">
    <text evidence="7">Part of the 50S ribosomal subunit; part of the 5S rRNA/L5/L18/L25 subcomplex. Contacts the 5S and 23S rRNAs.</text>
</comment>
<keyword evidence="9" id="KW-1185">Reference proteome</keyword>
<sequence length="118" mass="12933">MALTKNERRLRIKNRIRKIVSGTEARPRLAVFRSNKEIYAQIVDDVTGNTISAASSRDKDISSVKATKSEVAKLVGKALAEKALKAGIETIAFDRGGYLYHGRIKSLAEGAREAGLKF</sequence>
<dbReference type="PANTHER" id="PTHR12899">
    <property type="entry name" value="39S RIBOSOMAL PROTEIN L18, MITOCHONDRIAL"/>
    <property type="match status" value="1"/>
</dbReference>
<dbReference type="PANTHER" id="PTHR12899:SF3">
    <property type="entry name" value="LARGE RIBOSOMAL SUBUNIT PROTEIN UL18M"/>
    <property type="match status" value="1"/>
</dbReference>
<reference evidence="8 9" key="1">
    <citation type="submission" date="2016-05" db="EMBL/GenBank/DDBJ databases">
        <title>Draft Genome Sequence of Algibacter sp. Strain SK-16 Isolated from the Surface Water of Aburatsubo Inlet.</title>
        <authorList>
            <person name="Wong S.-K."/>
            <person name="Yoshizawa S."/>
            <person name="Nakajima Y."/>
            <person name="Ogura Y."/>
            <person name="Tetsuya H."/>
            <person name="Hamasaki K."/>
        </authorList>
    </citation>
    <scope>NUCLEOTIDE SEQUENCE [LARGE SCALE GENOMIC DNA]</scope>
    <source>
        <strain evidence="8 9">SK-16</strain>
    </source>
</reference>
<dbReference type="OrthoDB" id="9810939at2"/>
<evidence type="ECO:0000256" key="5">
    <source>
        <dbReference type="ARBA" id="ARBA00023274"/>
    </source>
</evidence>
<dbReference type="InterPro" id="IPR057268">
    <property type="entry name" value="Ribosomal_L18"/>
</dbReference>
<evidence type="ECO:0000256" key="4">
    <source>
        <dbReference type="ARBA" id="ARBA00022980"/>
    </source>
</evidence>
<evidence type="ECO:0000313" key="9">
    <source>
        <dbReference type="Proteomes" id="UP000095713"/>
    </source>
</evidence>
<evidence type="ECO:0000256" key="7">
    <source>
        <dbReference type="HAMAP-Rule" id="MF_01337"/>
    </source>
</evidence>
<comment type="caution">
    <text evidence="8">The sequence shown here is derived from an EMBL/GenBank/DDBJ whole genome shotgun (WGS) entry which is preliminary data.</text>
</comment>
<dbReference type="RefSeq" id="WP_069831947.1">
    <property type="nucleotide sequence ID" value="NZ_MDJD01000054.1"/>
</dbReference>
<evidence type="ECO:0000256" key="3">
    <source>
        <dbReference type="ARBA" id="ARBA00022884"/>
    </source>
</evidence>
<gene>
    <name evidence="7" type="primary">rplR</name>
    <name evidence="8" type="ORF">A8C32_08850</name>
</gene>
<dbReference type="FunFam" id="3.30.420.100:FF:000001">
    <property type="entry name" value="50S ribosomal protein L18"/>
    <property type="match status" value="1"/>
</dbReference>
<dbReference type="Gene3D" id="3.30.420.100">
    <property type="match status" value="1"/>
</dbReference>
<evidence type="ECO:0000256" key="1">
    <source>
        <dbReference type="ARBA" id="ARBA00007116"/>
    </source>
</evidence>
<protein>
    <recommendedName>
        <fullName evidence="6 7">Large ribosomal subunit protein uL18</fullName>
    </recommendedName>
</protein>
<dbReference type="EMBL" id="MDJD01000054">
    <property type="protein sequence ID" value="OEJ99266.1"/>
    <property type="molecule type" value="Genomic_DNA"/>
</dbReference>
<dbReference type="Pfam" id="PF00861">
    <property type="entry name" value="Ribosomal_L18p"/>
    <property type="match status" value="1"/>
</dbReference>
<comment type="function">
    <text evidence="7">This is one of the proteins that bind and probably mediate the attachment of the 5S RNA into the large ribosomal subunit, where it forms part of the central protuberance.</text>
</comment>
<dbReference type="HAMAP" id="MF_01337_B">
    <property type="entry name" value="Ribosomal_uL18_B"/>
    <property type="match status" value="1"/>
</dbReference>
<dbReference type="STRING" id="1849968.A8C32_08850"/>
<keyword evidence="3 7" id="KW-0694">RNA-binding</keyword>
<keyword evidence="2 7" id="KW-0699">rRNA-binding</keyword>
<accession>A0A1E5SJM9</accession>
<dbReference type="InterPro" id="IPR004389">
    <property type="entry name" value="Ribosomal_uL18_bac-type"/>
</dbReference>
<dbReference type="AlphaFoldDB" id="A0A1E5SJM9"/>
<evidence type="ECO:0000313" key="8">
    <source>
        <dbReference type="EMBL" id="OEJ99266.1"/>
    </source>
</evidence>
<keyword evidence="4 7" id="KW-0689">Ribosomal protein</keyword>
<dbReference type="GO" id="GO:0022625">
    <property type="term" value="C:cytosolic large ribosomal subunit"/>
    <property type="evidence" value="ECO:0007669"/>
    <property type="project" value="TreeGrafter"/>
</dbReference>
<comment type="similarity">
    <text evidence="1 7">Belongs to the universal ribosomal protein uL18 family.</text>
</comment>
<evidence type="ECO:0000256" key="6">
    <source>
        <dbReference type="ARBA" id="ARBA00035197"/>
    </source>
</evidence>
<dbReference type="GO" id="GO:0008097">
    <property type="term" value="F:5S rRNA binding"/>
    <property type="evidence" value="ECO:0007669"/>
    <property type="project" value="TreeGrafter"/>
</dbReference>
<dbReference type="GO" id="GO:0006412">
    <property type="term" value="P:translation"/>
    <property type="evidence" value="ECO:0007669"/>
    <property type="project" value="UniProtKB-UniRule"/>
</dbReference>
<dbReference type="SUPFAM" id="SSF53137">
    <property type="entry name" value="Translational machinery components"/>
    <property type="match status" value="1"/>
</dbReference>
<organism evidence="8 9">
    <name type="scientific">Flavivirga aquatica</name>
    <dbReference type="NCBI Taxonomy" id="1849968"/>
    <lineage>
        <taxon>Bacteria</taxon>
        <taxon>Pseudomonadati</taxon>
        <taxon>Bacteroidota</taxon>
        <taxon>Flavobacteriia</taxon>
        <taxon>Flavobacteriales</taxon>
        <taxon>Flavobacteriaceae</taxon>
        <taxon>Flavivirga</taxon>
    </lineage>
</organism>
<proteinExistence type="inferred from homology"/>
<dbReference type="GO" id="GO:0003735">
    <property type="term" value="F:structural constituent of ribosome"/>
    <property type="evidence" value="ECO:0007669"/>
    <property type="project" value="InterPro"/>
</dbReference>
<dbReference type="InterPro" id="IPR005484">
    <property type="entry name" value="Ribosomal_uL18_bac/plant/anim"/>
</dbReference>
<dbReference type="Proteomes" id="UP000095713">
    <property type="component" value="Unassembled WGS sequence"/>
</dbReference>
<dbReference type="CDD" id="cd00432">
    <property type="entry name" value="Ribosomal_L18_L5e"/>
    <property type="match status" value="1"/>
</dbReference>
<dbReference type="NCBIfam" id="TIGR00060">
    <property type="entry name" value="L18_bact"/>
    <property type="match status" value="1"/>
</dbReference>
<keyword evidence="5 7" id="KW-0687">Ribonucleoprotein</keyword>
<evidence type="ECO:0000256" key="2">
    <source>
        <dbReference type="ARBA" id="ARBA00022730"/>
    </source>
</evidence>
<name>A0A1E5SJM9_9FLAO</name>